<protein>
    <submittedName>
        <fullName evidence="3">Uncharacterized protein LOC136089527</fullName>
    </submittedName>
</protein>
<evidence type="ECO:0000259" key="1">
    <source>
        <dbReference type="PROSITE" id="PS50878"/>
    </source>
</evidence>
<dbReference type="Proteomes" id="UP001652625">
    <property type="component" value="Chromosome 13"/>
</dbReference>
<dbReference type="GeneID" id="136089527"/>
<dbReference type="Pfam" id="PF00078">
    <property type="entry name" value="RVT_1"/>
    <property type="match status" value="1"/>
</dbReference>
<sequence length="402" mass="45244">MNELSALCDINVYDLIFISETWFTEISASELNNYSLQAVDRQAYSCMLLGGDFNFPDIKWHDDDRIELLSGQNSAASLFLDTLVNHNFEQSVDFSIFGASNGKAKNILDLIITDLSTKVINLYSSLPLATLIREYRKLRSQVQKACKRRVRVFEAQLASDKSNPKRVYANAKAQQNVHVSISAISDAKGEMLTEGIHIANRLNEHFKSVFVDDSKSSQLPIFERRHYQEDSGDIIINFEATLAYLKGLNPNKSIGADNVSPKVLIEYAAQMTYPLTLLYNKALSEGSTPTAWTQSHVTPLFKKGSRLDAANYRPVSITSAPCKVMEKNIREQITKYLEKTSCISHNQHGFMSKKGCTSNLLESVDYITKALSKKFFVGIAFLDFAKAFDKVSHRRLLHKLKA</sequence>
<dbReference type="InterPro" id="IPR043502">
    <property type="entry name" value="DNA/RNA_pol_sf"/>
</dbReference>
<keyword evidence="2" id="KW-1185">Reference proteome</keyword>
<dbReference type="PROSITE" id="PS50878">
    <property type="entry name" value="RT_POL"/>
    <property type="match status" value="1"/>
</dbReference>
<dbReference type="PANTHER" id="PTHR33395:SF22">
    <property type="entry name" value="REVERSE TRANSCRIPTASE DOMAIN-CONTAINING PROTEIN"/>
    <property type="match status" value="1"/>
</dbReference>
<gene>
    <name evidence="3" type="primary">LOC136089527</name>
</gene>
<feature type="domain" description="Reverse transcriptase" evidence="1">
    <location>
        <begin position="281"/>
        <end position="402"/>
    </location>
</feature>
<dbReference type="RefSeq" id="XP_065671649.1">
    <property type="nucleotide sequence ID" value="XM_065815577.1"/>
</dbReference>
<proteinExistence type="predicted"/>
<evidence type="ECO:0000313" key="2">
    <source>
        <dbReference type="Proteomes" id="UP001652625"/>
    </source>
</evidence>
<name>A0ABM4DBD2_HYDVU</name>
<dbReference type="InterPro" id="IPR000477">
    <property type="entry name" value="RT_dom"/>
</dbReference>
<organism evidence="2 3">
    <name type="scientific">Hydra vulgaris</name>
    <name type="common">Hydra</name>
    <name type="synonym">Hydra attenuata</name>
    <dbReference type="NCBI Taxonomy" id="6087"/>
    <lineage>
        <taxon>Eukaryota</taxon>
        <taxon>Metazoa</taxon>
        <taxon>Cnidaria</taxon>
        <taxon>Hydrozoa</taxon>
        <taxon>Hydroidolina</taxon>
        <taxon>Anthoathecata</taxon>
        <taxon>Aplanulata</taxon>
        <taxon>Hydridae</taxon>
        <taxon>Hydra</taxon>
    </lineage>
</organism>
<evidence type="ECO:0000313" key="3">
    <source>
        <dbReference type="RefSeq" id="XP_065671649.1"/>
    </source>
</evidence>
<accession>A0ABM4DBD2</accession>
<reference evidence="3" key="1">
    <citation type="submission" date="2025-08" db="UniProtKB">
        <authorList>
            <consortium name="RefSeq"/>
        </authorList>
    </citation>
    <scope>IDENTIFICATION</scope>
</reference>
<dbReference type="CDD" id="cd01650">
    <property type="entry name" value="RT_nLTR_like"/>
    <property type="match status" value="1"/>
</dbReference>
<dbReference type="PANTHER" id="PTHR33395">
    <property type="entry name" value="TRANSCRIPTASE, PUTATIVE-RELATED-RELATED"/>
    <property type="match status" value="1"/>
</dbReference>
<dbReference type="SUPFAM" id="SSF56672">
    <property type="entry name" value="DNA/RNA polymerases"/>
    <property type="match status" value="1"/>
</dbReference>